<reference evidence="1" key="1">
    <citation type="submission" date="2018-05" db="EMBL/GenBank/DDBJ databases">
        <title>Draft genome of Mucuna pruriens seed.</title>
        <authorList>
            <person name="Nnadi N.E."/>
            <person name="Vos R."/>
            <person name="Hasami M.H."/>
            <person name="Devisetty U.K."/>
            <person name="Aguiy J.C."/>
        </authorList>
    </citation>
    <scope>NUCLEOTIDE SEQUENCE [LARGE SCALE GENOMIC DNA]</scope>
    <source>
        <strain evidence="1">JCA_2017</strain>
    </source>
</reference>
<dbReference type="Proteomes" id="UP000257109">
    <property type="component" value="Unassembled WGS sequence"/>
</dbReference>
<dbReference type="AlphaFoldDB" id="A0A371I4V1"/>
<organism evidence="1 2">
    <name type="scientific">Mucuna pruriens</name>
    <name type="common">Velvet bean</name>
    <name type="synonym">Dolichos pruriens</name>
    <dbReference type="NCBI Taxonomy" id="157652"/>
    <lineage>
        <taxon>Eukaryota</taxon>
        <taxon>Viridiplantae</taxon>
        <taxon>Streptophyta</taxon>
        <taxon>Embryophyta</taxon>
        <taxon>Tracheophyta</taxon>
        <taxon>Spermatophyta</taxon>
        <taxon>Magnoliopsida</taxon>
        <taxon>eudicotyledons</taxon>
        <taxon>Gunneridae</taxon>
        <taxon>Pentapetalae</taxon>
        <taxon>rosids</taxon>
        <taxon>fabids</taxon>
        <taxon>Fabales</taxon>
        <taxon>Fabaceae</taxon>
        <taxon>Papilionoideae</taxon>
        <taxon>50 kb inversion clade</taxon>
        <taxon>NPAAA clade</taxon>
        <taxon>indigoferoid/millettioid clade</taxon>
        <taxon>Phaseoleae</taxon>
        <taxon>Mucuna</taxon>
    </lineage>
</organism>
<comment type="caution">
    <text evidence="1">The sequence shown here is derived from an EMBL/GenBank/DDBJ whole genome shotgun (WGS) entry which is preliminary data.</text>
</comment>
<feature type="non-terminal residue" evidence="1">
    <location>
        <position position="86"/>
    </location>
</feature>
<evidence type="ECO:0000313" key="2">
    <source>
        <dbReference type="Proteomes" id="UP000257109"/>
    </source>
</evidence>
<keyword evidence="2" id="KW-1185">Reference proteome</keyword>
<protein>
    <submittedName>
        <fullName evidence="1">Uncharacterized protein</fullName>
    </submittedName>
</protein>
<evidence type="ECO:0000313" key="1">
    <source>
        <dbReference type="EMBL" id="RDY10070.1"/>
    </source>
</evidence>
<dbReference type="EMBL" id="QJKJ01000918">
    <property type="protein sequence ID" value="RDY10070.1"/>
    <property type="molecule type" value="Genomic_DNA"/>
</dbReference>
<proteinExistence type="predicted"/>
<accession>A0A371I4V1</accession>
<name>A0A371I4V1_MUCPR</name>
<gene>
    <name evidence="1" type="ORF">CR513_05466</name>
</gene>
<sequence>MDFDGSNKKLEPKRLSIFINSVCQGGVNTYMDSLTLSPFKLNDLKNLNKVALVIQTRSLHNTNYLADEDGCICGHVIQPKSRSQNK</sequence>